<organism evidence="7 8">
    <name type="scientific">Conidiobolus coronatus (strain ATCC 28846 / CBS 209.66 / NRRL 28638)</name>
    <name type="common">Delacroixia coronata</name>
    <dbReference type="NCBI Taxonomy" id="796925"/>
    <lineage>
        <taxon>Eukaryota</taxon>
        <taxon>Fungi</taxon>
        <taxon>Fungi incertae sedis</taxon>
        <taxon>Zoopagomycota</taxon>
        <taxon>Entomophthoromycotina</taxon>
        <taxon>Entomophthoromycetes</taxon>
        <taxon>Entomophthorales</taxon>
        <taxon>Ancylistaceae</taxon>
        <taxon>Conidiobolus</taxon>
    </lineage>
</organism>
<evidence type="ECO:0000256" key="4">
    <source>
        <dbReference type="ARBA" id="ARBA00022643"/>
    </source>
</evidence>
<evidence type="ECO:0000259" key="6">
    <source>
        <dbReference type="Pfam" id="PF00881"/>
    </source>
</evidence>
<sequence>MNTLSLISSRHCVRSYDSNRSVPKALISEILDAAKFAPSSQNTQPWNCTIITGCTLKSLSERLLKEFDVNIPRTPDYLNRPTTLPERMKEEMNKYGKSLYEDHFGLPRDDIKARQAIYRNNYSFWGAPMLIVLTIPSGSVAGTFIDSGLFIQNVLLGCHGSGLGALPQFSIAAYSPAVKEVAGIPKDEVIVCGISIGYPKDDERGLRSWRPERKSLDSFTRWLD</sequence>
<proteinExistence type="inferred from homology"/>
<keyword evidence="4" id="KW-0288">FMN</keyword>
<keyword evidence="8" id="KW-1185">Reference proteome</keyword>
<dbReference type="SUPFAM" id="SSF55469">
    <property type="entry name" value="FMN-dependent nitroreductase-like"/>
    <property type="match status" value="1"/>
</dbReference>
<dbReference type="OMA" id="FCYIDRD"/>
<name>A0A137P0U3_CONC2</name>
<evidence type="ECO:0000313" key="7">
    <source>
        <dbReference type="EMBL" id="KXN68690.1"/>
    </source>
</evidence>
<dbReference type="Pfam" id="PF00881">
    <property type="entry name" value="Nitroreductase"/>
    <property type="match status" value="1"/>
</dbReference>
<gene>
    <name evidence="7" type="ORF">CONCODRAFT_166332</name>
</gene>
<comment type="similarity">
    <text evidence="2">Belongs to the nitroreductase family.</text>
</comment>
<evidence type="ECO:0000313" key="8">
    <source>
        <dbReference type="Proteomes" id="UP000070444"/>
    </source>
</evidence>
<comment type="cofactor">
    <cofactor evidence="1">
        <name>FMN</name>
        <dbReference type="ChEBI" id="CHEBI:58210"/>
    </cofactor>
</comment>
<dbReference type="AlphaFoldDB" id="A0A137P0U3"/>
<evidence type="ECO:0000256" key="5">
    <source>
        <dbReference type="ARBA" id="ARBA00023002"/>
    </source>
</evidence>
<reference evidence="7 8" key="1">
    <citation type="journal article" date="2015" name="Genome Biol. Evol.">
        <title>Phylogenomic analyses indicate that early fungi evolved digesting cell walls of algal ancestors of land plants.</title>
        <authorList>
            <person name="Chang Y."/>
            <person name="Wang S."/>
            <person name="Sekimoto S."/>
            <person name="Aerts A.L."/>
            <person name="Choi C."/>
            <person name="Clum A."/>
            <person name="LaButti K.M."/>
            <person name="Lindquist E.A."/>
            <person name="Yee Ngan C."/>
            <person name="Ohm R.A."/>
            <person name="Salamov A.A."/>
            <person name="Grigoriev I.V."/>
            <person name="Spatafora J.W."/>
            <person name="Berbee M.L."/>
        </authorList>
    </citation>
    <scope>NUCLEOTIDE SEQUENCE [LARGE SCALE GENOMIC DNA]</scope>
    <source>
        <strain evidence="7 8">NRRL 28638</strain>
    </source>
</reference>
<accession>A0A137P0U3</accession>
<dbReference type="PANTHER" id="PTHR43673">
    <property type="entry name" value="NAD(P)H NITROREDUCTASE YDGI-RELATED"/>
    <property type="match status" value="1"/>
</dbReference>
<dbReference type="GO" id="GO:0016491">
    <property type="term" value="F:oxidoreductase activity"/>
    <property type="evidence" value="ECO:0007669"/>
    <property type="project" value="UniProtKB-KW"/>
</dbReference>
<evidence type="ECO:0000256" key="3">
    <source>
        <dbReference type="ARBA" id="ARBA00022630"/>
    </source>
</evidence>
<protein>
    <submittedName>
        <fullName evidence="7">Nitroreductase</fullName>
    </submittedName>
</protein>
<dbReference type="CDD" id="cd02136">
    <property type="entry name" value="PnbA_NfnB-like"/>
    <property type="match status" value="1"/>
</dbReference>
<dbReference type="STRING" id="796925.A0A137P0U3"/>
<dbReference type="EMBL" id="KQ964565">
    <property type="protein sequence ID" value="KXN68690.1"/>
    <property type="molecule type" value="Genomic_DNA"/>
</dbReference>
<keyword evidence="3" id="KW-0285">Flavoprotein</keyword>
<dbReference type="PANTHER" id="PTHR43673:SF2">
    <property type="entry name" value="NITROREDUCTASE"/>
    <property type="match status" value="1"/>
</dbReference>
<dbReference type="InterPro" id="IPR029479">
    <property type="entry name" value="Nitroreductase"/>
</dbReference>
<dbReference type="OrthoDB" id="41362at2759"/>
<dbReference type="Proteomes" id="UP000070444">
    <property type="component" value="Unassembled WGS sequence"/>
</dbReference>
<evidence type="ECO:0000256" key="2">
    <source>
        <dbReference type="ARBA" id="ARBA00007118"/>
    </source>
</evidence>
<evidence type="ECO:0000256" key="1">
    <source>
        <dbReference type="ARBA" id="ARBA00001917"/>
    </source>
</evidence>
<keyword evidence="5" id="KW-0560">Oxidoreductase</keyword>
<feature type="domain" description="Nitroreductase" evidence="6">
    <location>
        <begin position="7"/>
        <end position="198"/>
    </location>
</feature>
<dbReference type="Gene3D" id="3.40.109.10">
    <property type="entry name" value="NADH Oxidase"/>
    <property type="match status" value="1"/>
</dbReference>
<dbReference type="InterPro" id="IPR000415">
    <property type="entry name" value="Nitroreductase-like"/>
</dbReference>